<dbReference type="Gene3D" id="3.60.10.10">
    <property type="entry name" value="Endonuclease/exonuclease/phosphatase"/>
    <property type="match status" value="1"/>
</dbReference>
<keyword evidence="2" id="KW-1185">Reference proteome</keyword>
<evidence type="ECO:0000313" key="1">
    <source>
        <dbReference type="EMBL" id="KAK2706718.1"/>
    </source>
</evidence>
<evidence type="ECO:0000313" key="2">
    <source>
        <dbReference type="Proteomes" id="UP001187531"/>
    </source>
</evidence>
<reference evidence="1" key="1">
    <citation type="submission" date="2023-07" db="EMBL/GenBank/DDBJ databases">
        <title>Chromosome-level genome assembly of Artemia franciscana.</title>
        <authorList>
            <person name="Jo E."/>
        </authorList>
    </citation>
    <scope>NUCLEOTIDE SEQUENCE</scope>
    <source>
        <tissue evidence="1">Whole body</tissue>
    </source>
</reference>
<dbReference type="Proteomes" id="UP001187531">
    <property type="component" value="Unassembled WGS sequence"/>
</dbReference>
<sequence>MTHLKGSRLNLTIIQVHAPDSSRDDDEPENFYLQLQCLVDSVPKTNLTFVIGDFNAIAGDDSSDNEP</sequence>
<accession>A0AA88H886</accession>
<protein>
    <recommendedName>
        <fullName evidence="3">Endonuclease/exonuclease/phosphatase domain-containing protein</fullName>
    </recommendedName>
</protein>
<dbReference type="EMBL" id="JAVRJZ010000019">
    <property type="protein sequence ID" value="KAK2706718.1"/>
    <property type="molecule type" value="Genomic_DNA"/>
</dbReference>
<name>A0AA88H886_ARTSF</name>
<proteinExistence type="predicted"/>
<organism evidence="1 2">
    <name type="scientific">Artemia franciscana</name>
    <name type="common">Brine shrimp</name>
    <name type="synonym">Artemia sanfranciscana</name>
    <dbReference type="NCBI Taxonomy" id="6661"/>
    <lineage>
        <taxon>Eukaryota</taxon>
        <taxon>Metazoa</taxon>
        <taxon>Ecdysozoa</taxon>
        <taxon>Arthropoda</taxon>
        <taxon>Crustacea</taxon>
        <taxon>Branchiopoda</taxon>
        <taxon>Anostraca</taxon>
        <taxon>Artemiidae</taxon>
        <taxon>Artemia</taxon>
    </lineage>
</organism>
<gene>
    <name evidence="1" type="ORF">QYM36_014679</name>
</gene>
<dbReference type="SUPFAM" id="SSF56219">
    <property type="entry name" value="DNase I-like"/>
    <property type="match status" value="1"/>
</dbReference>
<dbReference type="InterPro" id="IPR036691">
    <property type="entry name" value="Endo/exonu/phosph_ase_sf"/>
</dbReference>
<comment type="caution">
    <text evidence="1">The sequence shown here is derived from an EMBL/GenBank/DDBJ whole genome shotgun (WGS) entry which is preliminary data.</text>
</comment>
<dbReference type="AlphaFoldDB" id="A0AA88H886"/>
<evidence type="ECO:0008006" key="3">
    <source>
        <dbReference type="Google" id="ProtNLM"/>
    </source>
</evidence>